<organism evidence="1 2">
    <name type="scientific">Corynespora cassiicola Philippines</name>
    <dbReference type="NCBI Taxonomy" id="1448308"/>
    <lineage>
        <taxon>Eukaryota</taxon>
        <taxon>Fungi</taxon>
        <taxon>Dikarya</taxon>
        <taxon>Ascomycota</taxon>
        <taxon>Pezizomycotina</taxon>
        <taxon>Dothideomycetes</taxon>
        <taxon>Pleosporomycetidae</taxon>
        <taxon>Pleosporales</taxon>
        <taxon>Corynesporascaceae</taxon>
        <taxon>Corynespora</taxon>
    </lineage>
</organism>
<proteinExistence type="predicted"/>
<evidence type="ECO:0000313" key="1">
    <source>
        <dbReference type="EMBL" id="PSN62408.1"/>
    </source>
</evidence>
<name>A0A2T2NBJ1_CORCC</name>
<dbReference type="OrthoDB" id="5421601at2759"/>
<gene>
    <name evidence="1" type="ORF">BS50DRAFT_531582</name>
</gene>
<sequence length="503" mass="56436">MGLLDLPPELLDAIINYAGPAGIESFVLSCKAVHVRAASQIQQHNALKRRWTSTTLSRPTALHGDALHLLYDISQDPLTAQYVEVLSLWDRRLEESIDPDNVEDFRTNEQGMAEIKKTVMENRYLQLANVDLEDWWDHIVSEGPDDIFYIVITLLSLLPNLKTLQLPPGRWGNFNPYEFSEEPERTLVSVLDTIVSQAHPTGYSGPPLSKLEKILPFTPEGYDMRAGLQSLEPFMVLDSIREIYASSCVAVDDSYTGIPFQWRHGHQPSPITKLELAHCCIDAEGLEALVAHTPALHTFRYSHQTKWHGCQHDWNPGAFLSTLGKYCGPNINHLAVTIDELLGDIINGMSTFFAFPALQTLEVDVRVFCGPPLESGQQLGEGSRSSEGANPWTHSDIPCIGEMLPPSIEEVEINTDFPQPDEAALNSLLKNIVFHRGTRLFRLHKFIVRQFDSDSAQTLADKVGVTLEVFSTQRAGHPDIPRAMMPRWKRTFEEDVGPLPEEQ</sequence>
<protein>
    <recommendedName>
        <fullName evidence="3">F-box domain-containing protein</fullName>
    </recommendedName>
</protein>
<keyword evidence="2" id="KW-1185">Reference proteome</keyword>
<evidence type="ECO:0008006" key="3">
    <source>
        <dbReference type="Google" id="ProtNLM"/>
    </source>
</evidence>
<dbReference type="AlphaFoldDB" id="A0A2T2NBJ1"/>
<evidence type="ECO:0000313" key="2">
    <source>
        <dbReference type="Proteomes" id="UP000240883"/>
    </source>
</evidence>
<dbReference type="EMBL" id="KZ678141">
    <property type="protein sequence ID" value="PSN62408.1"/>
    <property type="molecule type" value="Genomic_DNA"/>
</dbReference>
<accession>A0A2T2NBJ1</accession>
<dbReference type="Proteomes" id="UP000240883">
    <property type="component" value="Unassembled WGS sequence"/>
</dbReference>
<dbReference type="STRING" id="1448308.A0A2T2NBJ1"/>
<reference evidence="1 2" key="1">
    <citation type="journal article" date="2018" name="Front. Microbiol.">
        <title>Genome-Wide Analysis of Corynespora cassiicola Leaf Fall Disease Putative Effectors.</title>
        <authorList>
            <person name="Lopez D."/>
            <person name="Ribeiro S."/>
            <person name="Label P."/>
            <person name="Fumanal B."/>
            <person name="Venisse J.S."/>
            <person name="Kohler A."/>
            <person name="de Oliveira R.R."/>
            <person name="Labutti K."/>
            <person name="Lipzen A."/>
            <person name="Lail K."/>
            <person name="Bauer D."/>
            <person name="Ohm R.A."/>
            <person name="Barry K.W."/>
            <person name="Spatafora J."/>
            <person name="Grigoriev I.V."/>
            <person name="Martin F.M."/>
            <person name="Pujade-Renaud V."/>
        </authorList>
    </citation>
    <scope>NUCLEOTIDE SEQUENCE [LARGE SCALE GENOMIC DNA]</scope>
    <source>
        <strain evidence="1 2">Philippines</strain>
    </source>
</reference>